<dbReference type="InterPro" id="IPR003787">
    <property type="entry name" value="Sulphur_relay_DsrE/F-like"/>
</dbReference>
<dbReference type="AlphaFoldDB" id="A0A7Y5ARL9"/>
<reference evidence="2 3" key="1">
    <citation type="submission" date="2020-06" db="EMBL/GenBank/DDBJ databases">
        <title>Rheinheimera sp. nov., a marine bacterium isolated from coastal.</title>
        <authorList>
            <person name="Yu Q."/>
            <person name="Qi Y."/>
            <person name="Pu J."/>
        </authorList>
    </citation>
    <scope>NUCLEOTIDE SEQUENCE [LARGE SCALE GENOMIC DNA]</scope>
    <source>
        <strain evidence="2 3">YQF-2</strain>
    </source>
</reference>
<organism evidence="2 3">
    <name type="scientific">Rheinheimera lutimaris</name>
    <dbReference type="NCBI Taxonomy" id="2740584"/>
    <lineage>
        <taxon>Bacteria</taxon>
        <taxon>Pseudomonadati</taxon>
        <taxon>Pseudomonadota</taxon>
        <taxon>Gammaproteobacteria</taxon>
        <taxon>Chromatiales</taxon>
        <taxon>Chromatiaceae</taxon>
        <taxon>Rheinheimera</taxon>
    </lineage>
</organism>
<dbReference type="EMBL" id="JABSOD010000009">
    <property type="protein sequence ID" value="NRQ43039.1"/>
    <property type="molecule type" value="Genomic_DNA"/>
</dbReference>
<dbReference type="SUPFAM" id="SSF75169">
    <property type="entry name" value="DsrEFH-like"/>
    <property type="match status" value="1"/>
</dbReference>
<comment type="similarity">
    <text evidence="1">Belongs to the DsrF/TusC family.</text>
</comment>
<dbReference type="Pfam" id="PF02635">
    <property type="entry name" value="DsrE"/>
    <property type="match status" value="1"/>
</dbReference>
<gene>
    <name evidence="2" type="primary">tusC</name>
    <name evidence="2" type="ORF">HRH59_10795</name>
</gene>
<dbReference type="PANTHER" id="PTHR38780:SF1">
    <property type="entry name" value="PROTEIN TUSC"/>
    <property type="match status" value="1"/>
</dbReference>
<dbReference type="RefSeq" id="WP_173501283.1">
    <property type="nucleotide sequence ID" value="NZ_JABSOD010000009.1"/>
</dbReference>
<evidence type="ECO:0000256" key="1">
    <source>
        <dbReference type="ARBA" id="ARBA00005996"/>
    </source>
</evidence>
<comment type="caution">
    <text evidence="2">The sequence shown here is derived from an EMBL/GenBank/DDBJ whole genome shotgun (WGS) entry which is preliminary data.</text>
</comment>
<accession>A0A7Y5ARL9</accession>
<sequence>MRNILVLQRHSPFNNSKGREALDLILALAAVEHNVSVLFSGDAVYQLLPTLDQPDFRLKAYPRSFKLFGLYDVDQVYVCHQALTERGIDASALSIGATLLDKDAIAELLHKQHHVITG</sequence>
<name>A0A7Y5ARL9_9GAMM</name>
<keyword evidence="3" id="KW-1185">Reference proteome</keyword>
<evidence type="ECO:0000313" key="2">
    <source>
        <dbReference type="EMBL" id="NRQ43039.1"/>
    </source>
</evidence>
<dbReference type="Gene3D" id="3.40.1260.10">
    <property type="entry name" value="DsrEFH-like"/>
    <property type="match status" value="1"/>
</dbReference>
<keyword evidence="2" id="KW-0808">Transferase</keyword>
<dbReference type="GO" id="GO:0016740">
    <property type="term" value="F:transferase activity"/>
    <property type="evidence" value="ECO:0007669"/>
    <property type="project" value="UniProtKB-KW"/>
</dbReference>
<dbReference type="PANTHER" id="PTHR38780">
    <property type="entry name" value="PROTEIN TUSC"/>
    <property type="match status" value="1"/>
</dbReference>
<protein>
    <submittedName>
        <fullName evidence="2">Sulfurtransferase complex subunit TusC</fullName>
    </submittedName>
</protein>
<dbReference type="InterPro" id="IPR027396">
    <property type="entry name" value="DsrEFH-like"/>
</dbReference>
<dbReference type="InterPro" id="IPR017462">
    <property type="entry name" value="Sulphur_relay_TusC/DsrF"/>
</dbReference>
<dbReference type="NCBIfam" id="NF001238">
    <property type="entry name" value="PRK00211.1"/>
    <property type="match status" value="1"/>
</dbReference>
<proteinExistence type="inferred from homology"/>
<evidence type="ECO:0000313" key="3">
    <source>
        <dbReference type="Proteomes" id="UP000523161"/>
    </source>
</evidence>
<dbReference type="NCBIfam" id="TIGR03010">
    <property type="entry name" value="sulf_tusC_dsrF"/>
    <property type="match status" value="1"/>
</dbReference>
<dbReference type="Proteomes" id="UP000523161">
    <property type="component" value="Unassembled WGS sequence"/>
</dbReference>